<dbReference type="PANTHER" id="PTHR11690">
    <property type="entry name" value="AMILORIDE-SENSITIVE SODIUM CHANNEL-RELATED"/>
    <property type="match status" value="1"/>
</dbReference>
<dbReference type="PRINTS" id="PR01078">
    <property type="entry name" value="AMINACHANNEL"/>
</dbReference>
<evidence type="ECO:0000313" key="14">
    <source>
        <dbReference type="EMBL" id="EDX03943.1"/>
    </source>
</evidence>
<evidence type="ECO:0000256" key="12">
    <source>
        <dbReference type="RuleBase" id="RU000679"/>
    </source>
</evidence>
<sequence>MTIGCESARIPFMAHGRYKNLAFLATRLSESCADMTLVYFPPSKLQQQPSRSSRLAQQLAQSAWQLALRFGKRTTIHGLDRLLSAKASRWERIVWLCTFVSAFLGAVYVCLILSARYNAAHFQTVVDSTRFPVYRIPFPVITICNRNRLNWQRLAEAKSRFLANGSDAAQLELFELIVGTYDDAYFGHFQSFERLRNQPTELLNYVNFSLVVDFMTWRCNELLADCLWRHHAYDCCEIFSKRRSKNGLCWAFNSLETEEGRRMQLLDPMWPWRTGSAGPMSALSVRVLIQPEKHWPGHRETSAMKGIDVMVTEPFVWHNNPFFVPANTETTLEIEPVIYFYDNDTRGVRSDQRQCVFDDEHNSKDFKSLQGYVYMIENCQSECHQEYLVRYCNCTMDLLFPPGQYRSCRAQDLLCLAEHNDLLIYSHNPGEKEFVRNHFQGMSCKCFRNCYSLNYISDVRPAFLPPDVYANNSYVDLDVHFRFETIMVYRTSLVFGWVDLMVSFGGIAGLFLGCSLISGMELAYFLCIEVPAFGLDGLRRRWKARRQMDLGVTVPTPTLNFQQTTPSQLMENYIMQLKAEKAQQQKANFQNWHRITFAQKHVIGK</sequence>
<dbReference type="GO" id="GO:0015280">
    <property type="term" value="F:ligand-gated sodium channel activity"/>
    <property type="evidence" value="ECO:0007669"/>
    <property type="project" value="TreeGrafter"/>
</dbReference>
<dbReference type="OrthoDB" id="5874059at2759"/>
<feature type="transmembrane region" description="Helical" evidence="13">
    <location>
        <begin position="93"/>
        <end position="113"/>
    </location>
</feature>
<organism evidence="14 15">
    <name type="scientific">Drosophila simulans</name>
    <name type="common">Fruit fly</name>
    <dbReference type="NCBI Taxonomy" id="7240"/>
    <lineage>
        <taxon>Eukaryota</taxon>
        <taxon>Metazoa</taxon>
        <taxon>Ecdysozoa</taxon>
        <taxon>Arthropoda</taxon>
        <taxon>Hexapoda</taxon>
        <taxon>Insecta</taxon>
        <taxon>Pterygota</taxon>
        <taxon>Neoptera</taxon>
        <taxon>Endopterygota</taxon>
        <taxon>Diptera</taxon>
        <taxon>Brachycera</taxon>
        <taxon>Muscomorpha</taxon>
        <taxon>Ephydroidea</taxon>
        <taxon>Drosophilidae</taxon>
        <taxon>Drosophila</taxon>
        <taxon>Sophophora</taxon>
    </lineage>
</organism>
<keyword evidence="5 12" id="KW-0812">Transmembrane</keyword>
<keyword evidence="10 12" id="KW-0739">Sodium transport</keyword>
<keyword evidence="11 12" id="KW-0407">Ion channel</keyword>
<dbReference type="Pfam" id="PF00858">
    <property type="entry name" value="ASC"/>
    <property type="match status" value="1"/>
</dbReference>
<feature type="transmembrane region" description="Helical" evidence="13">
    <location>
        <begin position="492"/>
        <end position="513"/>
    </location>
</feature>
<keyword evidence="9 13" id="KW-0472">Membrane</keyword>
<accession>B4Q4L6</accession>
<keyword evidence="7" id="KW-0915">Sodium</keyword>
<evidence type="ECO:0000256" key="7">
    <source>
        <dbReference type="ARBA" id="ARBA00023053"/>
    </source>
</evidence>
<evidence type="ECO:0000256" key="8">
    <source>
        <dbReference type="ARBA" id="ARBA00023065"/>
    </source>
</evidence>
<keyword evidence="4 12" id="KW-0894">Sodium channel</keyword>
<dbReference type="OMA" id="PGQYRSC"/>
<dbReference type="GO" id="GO:0005886">
    <property type="term" value="C:plasma membrane"/>
    <property type="evidence" value="ECO:0007669"/>
    <property type="project" value="TreeGrafter"/>
</dbReference>
<name>B4Q4L6_DROSI</name>
<reference evidence="14 15" key="1">
    <citation type="journal article" date="2007" name="Nature">
        <title>Evolution of genes and genomes on the Drosophila phylogeny.</title>
        <authorList>
            <consortium name="Drosophila 12 Genomes Consortium"/>
            <person name="Clark A.G."/>
            <person name="Eisen M.B."/>
            <person name="Smith D.R."/>
            <person name="Bergman C.M."/>
            <person name="Oliver B."/>
            <person name="Markow T.A."/>
            <person name="Kaufman T.C."/>
            <person name="Kellis M."/>
            <person name="Gelbart W."/>
            <person name="Iyer V.N."/>
            <person name="Pollard D.A."/>
            <person name="Sackton T.B."/>
            <person name="Larracuente A.M."/>
            <person name="Singh N.D."/>
            <person name="Abad J.P."/>
            <person name="Abt D.N."/>
            <person name="Adryan B."/>
            <person name="Aguade M."/>
            <person name="Akashi H."/>
            <person name="Anderson W.W."/>
            <person name="Aquadro C.F."/>
            <person name="Ardell D.H."/>
            <person name="Arguello R."/>
            <person name="Artieri C.G."/>
            <person name="Barbash D.A."/>
            <person name="Barker D."/>
            <person name="Barsanti P."/>
            <person name="Batterham P."/>
            <person name="Batzoglou S."/>
            <person name="Begun D."/>
            <person name="Bhutkar A."/>
            <person name="Blanco E."/>
            <person name="Bosak S.A."/>
            <person name="Bradley R.K."/>
            <person name="Brand A.D."/>
            <person name="Brent M.R."/>
            <person name="Brooks A.N."/>
            <person name="Brown R.H."/>
            <person name="Butlin R.K."/>
            <person name="Caggese C."/>
            <person name="Calvi B.R."/>
            <person name="Bernardo de Carvalho A."/>
            <person name="Caspi A."/>
            <person name="Castrezana S."/>
            <person name="Celniker S.E."/>
            <person name="Chang J.L."/>
            <person name="Chapple C."/>
            <person name="Chatterji S."/>
            <person name="Chinwalla A."/>
            <person name="Civetta A."/>
            <person name="Clifton S.W."/>
            <person name="Comeron J.M."/>
            <person name="Costello J.C."/>
            <person name="Coyne J.A."/>
            <person name="Daub J."/>
            <person name="David R.G."/>
            <person name="Delcher A.L."/>
            <person name="Delehaunty K."/>
            <person name="Do C.B."/>
            <person name="Ebling H."/>
            <person name="Edwards K."/>
            <person name="Eickbush T."/>
            <person name="Evans J.D."/>
            <person name="Filipski A."/>
            <person name="Findeiss S."/>
            <person name="Freyhult E."/>
            <person name="Fulton L."/>
            <person name="Fulton R."/>
            <person name="Garcia A.C."/>
            <person name="Gardiner A."/>
            <person name="Garfield D.A."/>
            <person name="Garvin B.E."/>
            <person name="Gibson G."/>
            <person name="Gilbert D."/>
            <person name="Gnerre S."/>
            <person name="Godfrey J."/>
            <person name="Good R."/>
            <person name="Gotea V."/>
            <person name="Gravely B."/>
            <person name="Greenberg A.J."/>
            <person name="Griffiths-Jones S."/>
            <person name="Gross S."/>
            <person name="Guigo R."/>
            <person name="Gustafson E.A."/>
            <person name="Haerty W."/>
            <person name="Hahn M.W."/>
            <person name="Halligan D.L."/>
            <person name="Halpern A.L."/>
            <person name="Halter G.M."/>
            <person name="Han M.V."/>
            <person name="Heger A."/>
            <person name="Hillier L."/>
            <person name="Hinrichs A.S."/>
            <person name="Holmes I."/>
            <person name="Hoskins R.A."/>
            <person name="Hubisz M.J."/>
            <person name="Hultmark D."/>
            <person name="Huntley M.A."/>
            <person name="Jaffe D.B."/>
            <person name="Jagadeeshan S."/>
            <person name="Jeck W.R."/>
            <person name="Johnson J."/>
            <person name="Jones C.D."/>
            <person name="Jordan W.C."/>
            <person name="Karpen G.H."/>
            <person name="Kataoka E."/>
            <person name="Keightley P.D."/>
            <person name="Kheradpour P."/>
            <person name="Kirkness E.F."/>
            <person name="Koerich L.B."/>
            <person name="Kristiansen K."/>
            <person name="Kudrna D."/>
            <person name="Kulathinal R.J."/>
            <person name="Kumar S."/>
            <person name="Kwok R."/>
            <person name="Lander E."/>
            <person name="Langley C.H."/>
            <person name="Lapoint R."/>
            <person name="Lazzaro B.P."/>
            <person name="Lee S.J."/>
            <person name="Levesque L."/>
            <person name="Li R."/>
            <person name="Lin C.F."/>
            <person name="Lin M.F."/>
            <person name="Lindblad-Toh K."/>
            <person name="Llopart A."/>
            <person name="Long M."/>
            <person name="Low L."/>
            <person name="Lozovsky E."/>
            <person name="Lu J."/>
            <person name="Luo M."/>
            <person name="Machado C.A."/>
            <person name="Makalowski W."/>
            <person name="Marzo M."/>
            <person name="Matsuda M."/>
            <person name="Matzkin L."/>
            <person name="McAllister B."/>
            <person name="McBride C.S."/>
            <person name="McKernan B."/>
            <person name="McKernan K."/>
            <person name="Mendez-Lago M."/>
            <person name="Minx P."/>
            <person name="Mollenhauer M.U."/>
            <person name="Montooth K."/>
            <person name="Mount S.M."/>
            <person name="Mu X."/>
            <person name="Myers E."/>
            <person name="Negre B."/>
            <person name="Newfeld S."/>
            <person name="Nielsen R."/>
            <person name="Noor M.A."/>
            <person name="O'Grady P."/>
            <person name="Pachter L."/>
            <person name="Papaceit M."/>
            <person name="Parisi M.J."/>
            <person name="Parisi M."/>
            <person name="Parts L."/>
            <person name="Pedersen J.S."/>
            <person name="Pesole G."/>
            <person name="Phillippy A.M."/>
            <person name="Ponting C.P."/>
            <person name="Pop M."/>
            <person name="Porcelli D."/>
            <person name="Powell J.R."/>
            <person name="Prohaska S."/>
            <person name="Pruitt K."/>
            <person name="Puig M."/>
            <person name="Quesneville H."/>
            <person name="Ram K.R."/>
            <person name="Rand D."/>
            <person name="Rasmussen M.D."/>
            <person name="Reed L.K."/>
            <person name="Reenan R."/>
            <person name="Reily A."/>
            <person name="Remington K.A."/>
            <person name="Rieger T.T."/>
            <person name="Ritchie M.G."/>
            <person name="Robin C."/>
            <person name="Rogers Y.H."/>
            <person name="Rohde C."/>
            <person name="Rozas J."/>
            <person name="Rubenfield M.J."/>
            <person name="Ruiz A."/>
            <person name="Russo S."/>
            <person name="Salzberg S.L."/>
            <person name="Sanchez-Gracia A."/>
            <person name="Saranga D.J."/>
            <person name="Sato H."/>
            <person name="Schaeffer S.W."/>
            <person name="Schatz M.C."/>
            <person name="Schlenke T."/>
            <person name="Schwartz R."/>
            <person name="Segarra C."/>
            <person name="Singh R.S."/>
            <person name="Sirot L."/>
            <person name="Sirota M."/>
            <person name="Sisneros N.B."/>
            <person name="Smith C.D."/>
            <person name="Smith T.F."/>
            <person name="Spieth J."/>
            <person name="Stage D.E."/>
            <person name="Stark A."/>
            <person name="Stephan W."/>
            <person name="Strausberg R.L."/>
            <person name="Strempel S."/>
            <person name="Sturgill D."/>
            <person name="Sutton G."/>
            <person name="Sutton G.G."/>
            <person name="Tao W."/>
            <person name="Teichmann S."/>
            <person name="Tobari Y.N."/>
            <person name="Tomimura Y."/>
            <person name="Tsolas J.M."/>
            <person name="Valente V.L."/>
            <person name="Venter E."/>
            <person name="Venter J.C."/>
            <person name="Vicario S."/>
            <person name="Vieira F.G."/>
            <person name="Vilella A.J."/>
            <person name="Villasante A."/>
            <person name="Walenz B."/>
            <person name="Wang J."/>
            <person name="Wasserman M."/>
            <person name="Watts T."/>
            <person name="Wilson D."/>
            <person name="Wilson R.K."/>
            <person name="Wing R.A."/>
            <person name="Wolfner M.F."/>
            <person name="Wong A."/>
            <person name="Wong G.K."/>
            <person name="Wu C.I."/>
            <person name="Wu G."/>
            <person name="Yamamoto D."/>
            <person name="Yang H.P."/>
            <person name="Yang S.P."/>
            <person name="Yorke J.A."/>
            <person name="Yoshida K."/>
            <person name="Zdobnov E."/>
            <person name="Zhang P."/>
            <person name="Zhang Y."/>
            <person name="Zimin A.V."/>
            <person name="Baldwin J."/>
            <person name="Abdouelleil A."/>
            <person name="Abdulkadir J."/>
            <person name="Abebe A."/>
            <person name="Abera B."/>
            <person name="Abreu J."/>
            <person name="Acer S.C."/>
            <person name="Aftuck L."/>
            <person name="Alexander A."/>
            <person name="An P."/>
            <person name="Anderson E."/>
            <person name="Anderson S."/>
            <person name="Arachi H."/>
            <person name="Azer M."/>
            <person name="Bachantsang P."/>
            <person name="Barry A."/>
            <person name="Bayul T."/>
            <person name="Berlin A."/>
            <person name="Bessette D."/>
            <person name="Bloom T."/>
            <person name="Blye J."/>
            <person name="Boguslavskiy L."/>
            <person name="Bonnet C."/>
            <person name="Boukhgalter B."/>
            <person name="Bourzgui I."/>
            <person name="Brown A."/>
            <person name="Cahill P."/>
            <person name="Channer S."/>
            <person name="Cheshatsang Y."/>
            <person name="Chuda L."/>
            <person name="Citroen M."/>
            <person name="Collymore A."/>
            <person name="Cooke P."/>
            <person name="Costello M."/>
            <person name="D'Aco K."/>
            <person name="Daza R."/>
            <person name="De Haan G."/>
            <person name="DeGray S."/>
            <person name="DeMaso C."/>
            <person name="Dhargay N."/>
            <person name="Dooley K."/>
            <person name="Dooley E."/>
            <person name="Doricent M."/>
            <person name="Dorje P."/>
            <person name="Dorjee K."/>
            <person name="Dupes A."/>
            <person name="Elong R."/>
            <person name="Falk J."/>
            <person name="Farina A."/>
            <person name="Faro S."/>
            <person name="Ferguson D."/>
            <person name="Fisher S."/>
            <person name="Foley C.D."/>
            <person name="Franke A."/>
            <person name="Friedrich D."/>
            <person name="Gadbois L."/>
            <person name="Gearin G."/>
            <person name="Gearin C.R."/>
            <person name="Giannoukos G."/>
            <person name="Goode T."/>
            <person name="Graham J."/>
            <person name="Grandbois E."/>
            <person name="Grewal S."/>
            <person name="Gyaltsen K."/>
            <person name="Hafez N."/>
            <person name="Hagos B."/>
            <person name="Hall J."/>
            <person name="Henson C."/>
            <person name="Hollinger A."/>
            <person name="Honan T."/>
            <person name="Huard M.D."/>
            <person name="Hughes L."/>
            <person name="Hurhula B."/>
            <person name="Husby M.E."/>
            <person name="Kamat A."/>
            <person name="Kanga B."/>
            <person name="Kashin S."/>
            <person name="Khazanovich D."/>
            <person name="Kisner P."/>
            <person name="Lance K."/>
            <person name="Lara M."/>
            <person name="Lee W."/>
            <person name="Lennon N."/>
            <person name="Letendre F."/>
            <person name="LeVine R."/>
            <person name="Lipovsky A."/>
            <person name="Liu X."/>
            <person name="Liu J."/>
            <person name="Liu S."/>
            <person name="Lokyitsang T."/>
            <person name="Lokyitsang Y."/>
            <person name="Lubonja R."/>
            <person name="Lui A."/>
            <person name="MacDonald P."/>
            <person name="Magnisalis V."/>
            <person name="Maru K."/>
            <person name="Matthews C."/>
            <person name="McCusker W."/>
            <person name="McDonough S."/>
            <person name="Mehta T."/>
            <person name="Meldrim J."/>
            <person name="Meneus L."/>
            <person name="Mihai O."/>
            <person name="Mihalev A."/>
            <person name="Mihova T."/>
            <person name="Mittelman R."/>
            <person name="Mlenga V."/>
            <person name="Montmayeur A."/>
            <person name="Mulrain L."/>
            <person name="Navidi A."/>
            <person name="Naylor J."/>
            <person name="Negash T."/>
            <person name="Nguyen T."/>
            <person name="Nguyen N."/>
            <person name="Nicol R."/>
            <person name="Norbu C."/>
            <person name="Norbu N."/>
            <person name="Novod N."/>
            <person name="O'Neill B."/>
            <person name="Osman S."/>
            <person name="Markiewicz E."/>
            <person name="Oyono O.L."/>
            <person name="Patti C."/>
            <person name="Phunkhang P."/>
            <person name="Pierre F."/>
            <person name="Priest M."/>
            <person name="Raghuraman S."/>
            <person name="Rege F."/>
            <person name="Reyes R."/>
            <person name="Rise C."/>
            <person name="Rogov P."/>
            <person name="Ross K."/>
            <person name="Ryan E."/>
            <person name="Settipalli S."/>
            <person name="Shea T."/>
            <person name="Sherpa N."/>
            <person name="Shi L."/>
            <person name="Shih D."/>
            <person name="Sparrow T."/>
            <person name="Spaulding J."/>
            <person name="Stalker J."/>
            <person name="Stange-Thomann N."/>
            <person name="Stavropoulos S."/>
            <person name="Stone C."/>
            <person name="Strader C."/>
            <person name="Tesfaye S."/>
            <person name="Thomson T."/>
            <person name="Thoulutsang Y."/>
            <person name="Thoulutsang D."/>
            <person name="Topham K."/>
            <person name="Topping I."/>
            <person name="Tsamla T."/>
            <person name="Vassiliev H."/>
            <person name="Vo A."/>
            <person name="Wangchuk T."/>
            <person name="Wangdi T."/>
            <person name="Weiand M."/>
            <person name="Wilkinson J."/>
            <person name="Wilson A."/>
            <person name="Yadav S."/>
            <person name="Young G."/>
            <person name="Yu Q."/>
            <person name="Zembek L."/>
            <person name="Zhong D."/>
            <person name="Zimmer A."/>
            <person name="Zwirko Z."/>
            <person name="Jaffe D.B."/>
            <person name="Alvarez P."/>
            <person name="Brockman W."/>
            <person name="Butler J."/>
            <person name="Chin C."/>
            <person name="Gnerre S."/>
            <person name="Grabherr M."/>
            <person name="Kleber M."/>
            <person name="Mauceli E."/>
            <person name="MacCallum I."/>
        </authorList>
    </citation>
    <scope>NUCLEOTIDE SEQUENCE [LARGE SCALE GENOMIC DNA]</scope>
    <source>
        <strain evidence="15">white501</strain>
    </source>
</reference>
<evidence type="ECO:0000256" key="10">
    <source>
        <dbReference type="ARBA" id="ARBA00023201"/>
    </source>
</evidence>
<proteinExistence type="inferred from homology"/>
<evidence type="ECO:0000256" key="5">
    <source>
        <dbReference type="ARBA" id="ARBA00022692"/>
    </source>
</evidence>
<dbReference type="FunFam" id="1.10.287.770:FF:000010">
    <property type="entry name" value="Pickpocket 23, isoform A"/>
    <property type="match status" value="1"/>
</dbReference>
<dbReference type="Proteomes" id="UP000000304">
    <property type="component" value="Chromosome 2L"/>
</dbReference>
<dbReference type="EMBL" id="CM000361">
    <property type="protein sequence ID" value="EDX03943.1"/>
    <property type="molecule type" value="Genomic_DNA"/>
</dbReference>
<comment type="similarity">
    <text evidence="2 12">Belongs to the amiloride-sensitive sodium channel (TC 1.A.6) family.</text>
</comment>
<gene>
    <name evidence="14" type="primary">Dsim\GD22586</name>
    <name evidence="14" type="ORF">Dsim_GD22586</name>
</gene>
<dbReference type="PROSITE" id="PS01206">
    <property type="entry name" value="ASC"/>
    <property type="match status" value="1"/>
</dbReference>
<evidence type="ECO:0000256" key="13">
    <source>
        <dbReference type="SAM" id="Phobius"/>
    </source>
</evidence>
<dbReference type="Gene3D" id="2.60.470.10">
    <property type="entry name" value="Acid-sensing ion channels like domains"/>
    <property type="match status" value="1"/>
</dbReference>
<evidence type="ECO:0000313" key="15">
    <source>
        <dbReference type="Proteomes" id="UP000000304"/>
    </source>
</evidence>
<dbReference type="AlphaFoldDB" id="B4Q4L6"/>
<protein>
    <submittedName>
        <fullName evidence="14">GD22586</fullName>
    </submittedName>
</protein>
<evidence type="ECO:0000256" key="9">
    <source>
        <dbReference type="ARBA" id="ARBA00023136"/>
    </source>
</evidence>
<dbReference type="HOGENOM" id="CLU_024950_3_1_1"/>
<dbReference type="InterPro" id="IPR020903">
    <property type="entry name" value="ENaC_CS"/>
</dbReference>
<keyword evidence="6 13" id="KW-1133">Transmembrane helix</keyword>
<dbReference type="FunFam" id="2.60.470.10:FF:000012">
    <property type="entry name" value="Pickpocket 7"/>
    <property type="match status" value="1"/>
</dbReference>
<evidence type="ECO:0000256" key="1">
    <source>
        <dbReference type="ARBA" id="ARBA00004141"/>
    </source>
</evidence>
<evidence type="ECO:0000256" key="11">
    <source>
        <dbReference type="ARBA" id="ARBA00023303"/>
    </source>
</evidence>
<comment type="subcellular location">
    <subcellularLocation>
        <location evidence="1">Membrane</location>
        <topology evidence="1">Multi-pass membrane protein</topology>
    </subcellularLocation>
</comment>
<keyword evidence="15" id="KW-1185">Reference proteome</keyword>
<keyword evidence="3 12" id="KW-0813">Transport</keyword>
<evidence type="ECO:0000256" key="6">
    <source>
        <dbReference type="ARBA" id="ARBA00022989"/>
    </source>
</evidence>
<evidence type="ECO:0000256" key="3">
    <source>
        <dbReference type="ARBA" id="ARBA00022448"/>
    </source>
</evidence>
<dbReference type="PhylomeDB" id="B4Q4L6"/>
<evidence type="ECO:0000256" key="2">
    <source>
        <dbReference type="ARBA" id="ARBA00007193"/>
    </source>
</evidence>
<dbReference type="InterPro" id="IPR001873">
    <property type="entry name" value="ENaC"/>
</dbReference>
<dbReference type="PANTHER" id="PTHR11690:SF288">
    <property type="entry name" value="AMILORIDE-SENSITIVE NA+ CHANNEL-RELATED"/>
    <property type="match status" value="1"/>
</dbReference>
<keyword evidence="8 12" id="KW-0406">Ion transport</keyword>
<evidence type="ECO:0000256" key="4">
    <source>
        <dbReference type="ARBA" id="ARBA00022461"/>
    </source>
</evidence>
<dbReference type="Gene3D" id="1.10.287.770">
    <property type="entry name" value="YojJ-like"/>
    <property type="match status" value="1"/>
</dbReference>